<organism evidence="3 4">
    <name type="scientific">Methanothermobacter thermautotrophicus (strain ATCC 29096 / DSM 1053 / JCM 10044 / NBRC 100330 / Delta H)</name>
    <name type="common">Methanobacterium thermoautotrophicum</name>
    <dbReference type="NCBI Taxonomy" id="187420"/>
    <lineage>
        <taxon>Archaea</taxon>
        <taxon>Methanobacteriati</taxon>
        <taxon>Methanobacteriota</taxon>
        <taxon>Methanomada group</taxon>
        <taxon>Methanobacteria</taxon>
        <taxon>Methanobacteriales</taxon>
        <taxon>Methanobacteriaceae</taxon>
        <taxon>Methanothermobacter</taxon>
    </lineage>
</organism>
<evidence type="ECO:0000313" key="4">
    <source>
        <dbReference type="Proteomes" id="UP000005223"/>
    </source>
</evidence>
<reference evidence="3 4" key="1">
    <citation type="journal article" date="1997" name="J. Bacteriol.">
        <title>Complete genome sequence of Methanobacterium thermoautotrophicum deltaH: functional analysis and comparative genomics.</title>
        <authorList>
            <person name="Smith D.R."/>
            <person name="Doucette-Stamm L.A."/>
            <person name="Deloughery C."/>
            <person name="Lee H.-M."/>
            <person name="Dubois J."/>
            <person name="Aldredge T."/>
            <person name="Bashirzadeh R."/>
            <person name="Blakely D."/>
            <person name="Cook R."/>
            <person name="Gilbert K."/>
            <person name="Harrison D."/>
            <person name="Hoang L."/>
            <person name="Keagle P."/>
            <person name="Lumm W."/>
            <person name="Pothier B."/>
            <person name="Qiu D."/>
            <person name="Spadafora R."/>
            <person name="Vicare R."/>
            <person name="Wang Y."/>
            <person name="Wierzbowski J."/>
            <person name="Gibson R."/>
            <person name="Jiwani N."/>
            <person name="Caruso A."/>
            <person name="Bush D."/>
            <person name="Safer H."/>
            <person name="Patwell D."/>
            <person name="Prabhakar S."/>
            <person name="McDougall S."/>
            <person name="Shimer G."/>
            <person name="Goyal A."/>
            <person name="Pietrovski S."/>
            <person name="Church G.M."/>
            <person name="Daniels C.J."/>
            <person name="Mao J.-i."/>
            <person name="Rice P."/>
            <person name="Nolling J."/>
            <person name="Reeve J.N."/>
        </authorList>
    </citation>
    <scope>NUCLEOTIDE SEQUENCE [LARGE SCALE GENOMIC DNA]</scope>
    <source>
        <strain evidence="4">ATCC 29096 / DSM 1053 / JCM 10044 / NBRC 100330 / Delta H</strain>
    </source>
</reference>
<dbReference type="Pfam" id="PF02517">
    <property type="entry name" value="Rce1-like"/>
    <property type="match status" value="1"/>
</dbReference>
<feature type="transmembrane region" description="Helical" evidence="1">
    <location>
        <begin position="48"/>
        <end position="66"/>
    </location>
</feature>
<keyword evidence="1" id="KW-0472">Membrane</keyword>
<dbReference type="PANTHER" id="PTHR35797">
    <property type="entry name" value="PROTEASE-RELATED"/>
    <property type="match status" value="1"/>
</dbReference>
<keyword evidence="1" id="KW-1133">Transmembrane helix</keyword>
<dbReference type="PANTHER" id="PTHR35797:SF1">
    <property type="entry name" value="PROTEASE"/>
    <property type="match status" value="1"/>
</dbReference>
<dbReference type="Proteomes" id="UP000005223">
    <property type="component" value="Chromosome"/>
</dbReference>
<dbReference type="HOGENOM" id="CLU_064706_4_0_2"/>
<feature type="transmembrane region" description="Helical" evidence="1">
    <location>
        <begin position="238"/>
        <end position="259"/>
    </location>
</feature>
<dbReference type="STRING" id="187420.MTH_623"/>
<dbReference type="PIR" id="H69182">
    <property type="entry name" value="H69182"/>
</dbReference>
<protein>
    <recommendedName>
        <fullName evidence="2">CAAX prenyl protease 2/Lysostaphin resistance protein A-like domain-containing protein</fullName>
    </recommendedName>
</protein>
<evidence type="ECO:0000313" key="3">
    <source>
        <dbReference type="EMBL" id="AAB85129.1"/>
    </source>
</evidence>
<keyword evidence="1" id="KW-0812">Transmembrane</keyword>
<dbReference type="AlphaFoldDB" id="O26720"/>
<feature type="domain" description="CAAX prenyl protease 2/Lysostaphin resistance protein A-like" evidence="2">
    <location>
        <begin position="128"/>
        <end position="227"/>
    </location>
</feature>
<sequence length="272" mass="30746">MIMMENDRISDFFIVAFIFSWVLWIPVAMVSAGFSFPQPLQAFLESPYNPAAFGPTLAAVLLSYRYGGRDELLALLRKGVNYDFHRIWWPVILLFFPVLTAVALYLGVLWGDPQPYLYWTSQPLMVIMVFIYIFFLGGPLQEEFGWRGYALPRLQRRYSPIYAALIIGFIWGLWHIPLFFIGGSIQSQVPFWSFMILIISASVIYTWVYNSTGSILATMIIHTTGNLSYFLFPVQGTLAGGIFLMILNVAAALAVMLFAGSELKTDFGGQGH</sequence>
<dbReference type="InterPro" id="IPR042150">
    <property type="entry name" value="MmRce1-like"/>
</dbReference>
<dbReference type="EnsemblBacteria" id="AAB85129">
    <property type="protein sequence ID" value="AAB85129"/>
    <property type="gene ID" value="MTH_623"/>
</dbReference>
<evidence type="ECO:0000256" key="1">
    <source>
        <dbReference type="SAM" id="Phobius"/>
    </source>
</evidence>
<feature type="transmembrane region" description="Helical" evidence="1">
    <location>
        <begin position="116"/>
        <end position="140"/>
    </location>
</feature>
<dbReference type="InterPro" id="IPR003675">
    <property type="entry name" value="Rce1/LyrA-like_dom"/>
</dbReference>
<gene>
    <name evidence="3" type="ordered locus">MTH_623</name>
</gene>
<feature type="transmembrane region" description="Helical" evidence="1">
    <location>
        <begin position="87"/>
        <end position="110"/>
    </location>
</feature>
<evidence type="ECO:0000259" key="2">
    <source>
        <dbReference type="Pfam" id="PF02517"/>
    </source>
</evidence>
<dbReference type="KEGG" id="mth:MTH_623"/>
<accession>O26720</accession>
<dbReference type="GO" id="GO:0004175">
    <property type="term" value="F:endopeptidase activity"/>
    <property type="evidence" value="ECO:0007669"/>
    <property type="project" value="UniProtKB-ARBA"/>
</dbReference>
<dbReference type="PaxDb" id="187420-MTH_623"/>
<feature type="transmembrane region" description="Helical" evidence="1">
    <location>
        <begin position="191"/>
        <end position="208"/>
    </location>
</feature>
<feature type="transmembrane region" description="Helical" evidence="1">
    <location>
        <begin position="12"/>
        <end position="36"/>
    </location>
</feature>
<name>O26720_METTH</name>
<dbReference type="MEROPS" id="G05.004"/>
<feature type="transmembrane region" description="Helical" evidence="1">
    <location>
        <begin position="161"/>
        <end position="185"/>
    </location>
</feature>
<dbReference type="GO" id="GO:0080120">
    <property type="term" value="P:CAAX-box protein maturation"/>
    <property type="evidence" value="ECO:0007669"/>
    <property type="project" value="UniProtKB-ARBA"/>
</dbReference>
<dbReference type="InParanoid" id="O26720"/>
<dbReference type="PATRIC" id="fig|187420.15.peg.604"/>
<keyword evidence="4" id="KW-1185">Reference proteome</keyword>
<dbReference type="DNASU" id="1470584"/>
<dbReference type="EMBL" id="AE000666">
    <property type="protein sequence ID" value="AAB85129.1"/>
    <property type="molecule type" value="Genomic_DNA"/>
</dbReference>
<proteinExistence type="predicted"/>